<gene>
    <name evidence="3" type="ORF">BFJ65_g8196</name>
</gene>
<evidence type="ECO:0000313" key="4">
    <source>
        <dbReference type="Proteomes" id="UP000270866"/>
    </source>
</evidence>
<evidence type="ECO:0000256" key="1">
    <source>
        <dbReference type="SAM" id="MobiDB-lite"/>
    </source>
</evidence>
<evidence type="ECO:0000256" key="2">
    <source>
        <dbReference type="SAM" id="SignalP"/>
    </source>
</evidence>
<protein>
    <submittedName>
        <fullName evidence="3">Uncharacterized protein</fullName>
    </submittedName>
</protein>
<dbReference type="AlphaFoldDB" id="A0A3L6NI66"/>
<feature type="chain" id="PRO_5017962171" evidence="2">
    <location>
        <begin position="18"/>
        <end position="59"/>
    </location>
</feature>
<evidence type="ECO:0000313" key="3">
    <source>
        <dbReference type="EMBL" id="RKK17877.1"/>
    </source>
</evidence>
<accession>A0A3L6NI66</accession>
<sequence length="59" mass="6283">MVTVLVALAILTRLVYLEFPRTVFALCPATPVAGYGSPHGTTEVGQTDHPLGFAEPEEV</sequence>
<name>A0A3L6NI66_FUSOX</name>
<feature type="region of interest" description="Disordered" evidence="1">
    <location>
        <begin position="38"/>
        <end position="59"/>
    </location>
</feature>
<feature type="signal peptide" evidence="2">
    <location>
        <begin position="1"/>
        <end position="17"/>
    </location>
</feature>
<dbReference type="EMBL" id="MRCU01000005">
    <property type="protein sequence ID" value="RKK17877.1"/>
    <property type="molecule type" value="Genomic_DNA"/>
</dbReference>
<organism evidence="3 4">
    <name type="scientific">Fusarium oxysporum f. sp. cepae</name>
    <dbReference type="NCBI Taxonomy" id="396571"/>
    <lineage>
        <taxon>Eukaryota</taxon>
        <taxon>Fungi</taxon>
        <taxon>Dikarya</taxon>
        <taxon>Ascomycota</taxon>
        <taxon>Pezizomycotina</taxon>
        <taxon>Sordariomycetes</taxon>
        <taxon>Hypocreomycetidae</taxon>
        <taxon>Hypocreales</taxon>
        <taxon>Nectriaceae</taxon>
        <taxon>Fusarium</taxon>
        <taxon>Fusarium oxysporum species complex</taxon>
    </lineage>
</organism>
<dbReference type="Proteomes" id="UP000270866">
    <property type="component" value="Unassembled WGS sequence"/>
</dbReference>
<proteinExistence type="predicted"/>
<reference evidence="3 4" key="1">
    <citation type="journal article" date="2018" name="Sci. Rep.">
        <title>Characterisation of pathogen-specific regions and novel effector candidates in Fusarium oxysporum f. sp. cepae.</title>
        <authorList>
            <person name="Armitage A.D."/>
            <person name="Taylor A."/>
            <person name="Sobczyk M.K."/>
            <person name="Baxter L."/>
            <person name="Greenfield B.P."/>
            <person name="Bates H.J."/>
            <person name="Wilson F."/>
            <person name="Jackson A.C."/>
            <person name="Ott S."/>
            <person name="Harrison R.J."/>
            <person name="Clarkson J.P."/>
        </authorList>
    </citation>
    <scope>NUCLEOTIDE SEQUENCE [LARGE SCALE GENOMIC DNA]</scope>
    <source>
        <strain evidence="3 4">FoC_Fus2</strain>
    </source>
</reference>
<keyword evidence="2" id="KW-0732">Signal</keyword>
<comment type="caution">
    <text evidence="3">The sequence shown here is derived from an EMBL/GenBank/DDBJ whole genome shotgun (WGS) entry which is preliminary data.</text>
</comment>